<dbReference type="AlphaFoldDB" id="A0A382MUX6"/>
<dbReference type="GO" id="GO:0043190">
    <property type="term" value="C:ATP-binding cassette (ABC) transporter complex"/>
    <property type="evidence" value="ECO:0007669"/>
    <property type="project" value="InterPro"/>
</dbReference>
<evidence type="ECO:0000256" key="2">
    <source>
        <dbReference type="ARBA" id="ARBA00022692"/>
    </source>
</evidence>
<dbReference type="InterPro" id="IPR013525">
    <property type="entry name" value="ABC2_TM"/>
</dbReference>
<dbReference type="PRINTS" id="PR00164">
    <property type="entry name" value="ABC2TRNSPORT"/>
</dbReference>
<dbReference type="PANTHER" id="PTHR43332:SF1">
    <property type="entry name" value="TRANSPORT PERMEASE PROTEIN"/>
    <property type="match status" value="1"/>
</dbReference>
<feature type="transmembrane region" description="Helical" evidence="5">
    <location>
        <begin position="245"/>
        <end position="263"/>
    </location>
</feature>
<feature type="transmembrane region" description="Helical" evidence="5">
    <location>
        <begin position="216"/>
        <end position="233"/>
    </location>
</feature>
<comment type="subcellular location">
    <subcellularLocation>
        <location evidence="1">Membrane</location>
        <topology evidence="1">Multi-pass membrane protein</topology>
    </subcellularLocation>
</comment>
<dbReference type="InterPro" id="IPR052522">
    <property type="entry name" value="ABC-2_transport_permease"/>
</dbReference>
<proteinExistence type="predicted"/>
<feature type="transmembrane region" description="Helical" evidence="5">
    <location>
        <begin position="187"/>
        <end position="204"/>
    </location>
</feature>
<feature type="domain" description="ABC transmembrane type-2" evidence="6">
    <location>
        <begin position="36"/>
        <end position="266"/>
    </location>
</feature>
<dbReference type="PANTHER" id="PTHR43332">
    <property type="entry name" value="INNER MEMBRANE TRANSPORT PERMEASE YADH-RELATED"/>
    <property type="match status" value="1"/>
</dbReference>
<protein>
    <recommendedName>
        <fullName evidence="6">ABC transmembrane type-2 domain-containing protein</fullName>
    </recommendedName>
</protein>
<feature type="transmembrane region" description="Helical" evidence="5">
    <location>
        <begin position="154"/>
        <end position="175"/>
    </location>
</feature>
<evidence type="ECO:0000256" key="1">
    <source>
        <dbReference type="ARBA" id="ARBA00004141"/>
    </source>
</evidence>
<evidence type="ECO:0000313" key="7">
    <source>
        <dbReference type="EMBL" id="SVC52188.1"/>
    </source>
</evidence>
<dbReference type="InterPro" id="IPR047817">
    <property type="entry name" value="ABC2_TM_bact-type"/>
</dbReference>
<organism evidence="7">
    <name type="scientific">marine metagenome</name>
    <dbReference type="NCBI Taxonomy" id="408172"/>
    <lineage>
        <taxon>unclassified sequences</taxon>
        <taxon>metagenomes</taxon>
        <taxon>ecological metagenomes</taxon>
    </lineage>
</organism>
<evidence type="ECO:0000256" key="3">
    <source>
        <dbReference type="ARBA" id="ARBA00022989"/>
    </source>
</evidence>
<dbReference type="PROSITE" id="PS51012">
    <property type="entry name" value="ABC_TM2"/>
    <property type="match status" value="1"/>
</dbReference>
<evidence type="ECO:0000256" key="5">
    <source>
        <dbReference type="SAM" id="Phobius"/>
    </source>
</evidence>
<keyword evidence="3 5" id="KW-1133">Transmembrane helix</keyword>
<dbReference type="PIRSF" id="PIRSF006648">
    <property type="entry name" value="DrrB"/>
    <property type="match status" value="1"/>
</dbReference>
<dbReference type="EMBL" id="UINC01095810">
    <property type="protein sequence ID" value="SVC52188.1"/>
    <property type="molecule type" value="Genomic_DNA"/>
</dbReference>
<dbReference type="GO" id="GO:0140359">
    <property type="term" value="F:ABC-type transporter activity"/>
    <property type="evidence" value="ECO:0007669"/>
    <property type="project" value="InterPro"/>
</dbReference>
<feature type="transmembrane region" description="Helical" evidence="5">
    <location>
        <begin position="42"/>
        <end position="60"/>
    </location>
</feature>
<gene>
    <name evidence="7" type="ORF">METZ01_LOCUS305042</name>
</gene>
<accession>A0A382MUX6</accession>
<keyword evidence="4 5" id="KW-0472">Membrane</keyword>
<evidence type="ECO:0000256" key="4">
    <source>
        <dbReference type="ARBA" id="ARBA00023136"/>
    </source>
</evidence>
<sequence length="271" mass="30543">MIEIENKYKIYEKKFGYFNWLGFQTLIFKEISRFLKVAGQTLGAPTINIILFFTVLNIAIGDGGRSDALGTNFMNFLLPGLIAQQAMTQAFAHSSSSLIIQKIQGNIWDTLTAPLSAFETVTAIILASVSRGFLIGLISLLIFSFIIDIRIESFLHVFVVLFFSTFIMGALGVMAGQHANKFDELSTIQNFLVLPASFLSGSFFSIQRLPEILQKVMLINPFFYMVDTFRFGFISNSDGSTKVGLIYLFLLTMIIWYLCWKLFKSGYRIKA</sequence>
<dbReference type="Pfam" id="PF01061">
    <property type="entry name" value="ABC2_membrane"/>
    <property type="match status" value="1"/>
</dbReference>
<evidence type="ECO:0000259" key="6">
    <source>
        <dbReference type="PROSITE" id="PS51012"/>
    </source>
</evidence>
<dbReference type="InterPro" id="IPR000412">
    <property type="entry name" value="ABC_2_transport"/>
</dbReference>
<keyword evidence="2 5" id="KW-0812">Transmembrane</keyword>
<name>A0A382MUX6_9ZZZZ</name>
<feature type="transmembrane region" description="Helical" evidence="5">
    <location>
        <begin position="121"/>
        <end position="147"/>
    </location>
</feature>
<reference evidence="7" key="1">
    <citation type="submission" date="2018-05" db="EMBL/GenBank/DDBJ databases">
        <authorList>
            <person name="Lanie J.A."/>
            <person name="Ng W.-L."/>
            <person name="Kazmierczak K.M."/>
            <person name="Andrzejewski T.M."/>
            <person name="Davidsen T.M."/>
            <person name="Wayne K.J."/>
            <person name="Tettelin H."/>
            <person name="Glass J.I."/>
            <person name="Rusch D."/>
            <person name="Podicherti R."/>
            <person name="Tsui H.-C.T."/>
            <person name="Winkler M.E."/>
        </authorList>
    </citation>
    <scope>NUCLEOTIDE SEQUENCE</scope>
</reference>